<protein>
    <submittedName>
        <fullName evidence="1">Uncharacterized protein</fullName>
    </submittedName>
</protein>
<gene>
    <name evidence="1" type="ORF">D6T63_04205</name>
</gene>
<dbReference type="Proteomes" id="UP000272560">
    <property type="component" value="Unassembled WGS sequence"/>
</dbReference>
<dbReference type="InterPro" id="IPR025975">
    <property type="entry name" value="Polysacc_lyase"/>
</dbReference>
<sequence length="760" mass="80273">MLEVFYEGVVAGNSANVDADDSVSEFIAAPGAEFQVFELGDISKTNPLPVKVGGRAATTIKTSDRSVMPDVRVTSDSYAHIFKSGTFEWERLSNDGMKKAVDEARAAAQLVAAEMPARVTAELEAAAAAGTFKGEPGQDGSNVVPTAQAIATEIQTPGTAARVALSATIATETAPKLDKTEALTTYARTLESLYAKSSVLADFVNGDYRLENVRQPDRATVATLTAPTFATSGALQAFQAGANITPNYPFSGGTVGVVGSGGAFPSQWFGHNNSQVKTVVSVAPTSLTFSITPVGGALAAGIRVPIFTPGSDVILSFNCELTHPTAAVDNARLHAGWFNSSTGVLGATVPVSTLNGGKHRATVRLGDPGGAAQVALVVITRNGGVGAEPVILSIGDFMTTATTHARQGEAFIQPPYLVGSWPASTHTLTVPANGEYALLAMTAERGVIARNVTVVGKSLNIASALDGSYTVEKILLVPRAAYVPGDSEVLAPPQFVNIPRFLNSGRALRDQAIGSLQLAATHGETSVLADEKTFYAVQVARNARHRTRFEIRNGDRMPEDGATQRRAELIVGGALPFDVPVWTSFWFRILKPSVSSDAYVLMFQYRYTNDAGDTSGLSPELSLVQYEGNKVHLITRSDPINGSSAQVNPLLVGGSWPNKSTASPSTVVRTGFTFTPGKWHRFVSASTFSKSGGGYLKAWFDGVSYFDAPAAIGYNRAVGPQFHYGTYGGNHPETRQFEYAHMEGGVLADLSGRVTWPEPV</sequence>
<evidence type="ECO:0000313" key="1">
    <source>
        <dbReference type="EMBL" id="RJT81957.1"/>
    </source>
</evidence>
<name>A0A3A5M6Y6_9MICC</name>
<keyword evidence="2" id="KW-1185">Reference proteome</keyword>
<dbReference type="AlphaFoldDB" id="A0A3A5M6Y6"/>
<dbReference type="Gene3D" id="2.60.120.200">
    <property type="match status" value="1"/>
</dbReference>
<proteinExistence type="predicted"/>
<dbReference type="Pfam" id="PF14099">
    <property type="entry name" value="Polysacc_lyase"/>
    <property type="match status" value="1"/>
</dbReference>
<evidence type="ECO:0000313" key="2">
    <source>
        <dbReference type="Proteomes" id="UP000272560"/>
    </source>
</evidence>
<reference evidence="1 2" key="1">
    <citation type="submission" date="2018-09" db="EMBL/GenBank/DDBJ databases">
        <title>Novel species of Arthrobacter.</title>
        <authorList>
            <person name="Liu Q."/>
            <person name="Xin Y.-H."/>
        </authorList>
    </citation>
    <scope>NUCLEOTIDE SEQUENCE [LARGE SCALE GENOMIC DNA]</scope>
    <source>
        <strain evidence="1 2">Hz2</strain>
    </source>
</reference>
<accession>A0A3A5M6Y6</accession>
<comment type="caution">
    <text evidence="1">The sequence shown here is derived from an EMBL/GenBank/DDBJ whole genome shotgun (WGS) entry which is preliminary data.</text>
</comment>
<dbReference type="OrthoDB" id="4955458at2"/>
<dbReference type="RefSeq" id="WP_120147777.1">
    <property type="nucleotide sequence ID" value="NZ_QZVT01000002.1"/>
</dbReference>
<dbReference type="EMBL" id="QZVT01000002">
    <property type="protein sequence ID" value="RJT81957.1"/>
    <property type="molecule type" value="Genomic_DNA"/>
</dbReference>
<organism evidence="1 2">
    <name type="scientific">Arthrobacter cheniae</name>
    <dbReference type="NCBI Taxonomy" id="1258888"/>
    <lineage>
        <taxon>Bacteria</taxon>
        <taxon>Bacillati</taxon>
        <taxon>Actinomycetota</taxon>
        <taxon>Actinomycetes</taxon>
        <taxon>Micrococcales</taxon>
        <taxon>Micrococcaceae</taxon>
        <taxon>Arthrobacter</taxon>
    </lineage>
</organism>